<feature type="transmembrane region" description="Helical" evidence="7">
    <location>
        <begin position="138"/>
        <end position="157"/>
    </location>
</feature>
<feature type="region of interest" description="Disordered" evidence="6">
    <location>
        <begin position="417"/>
        <end position="456"/>
    </location>
</feature>
<feature type="transmembrane region" description="Helical" evidence="7">
    <location>
        <begin position="347"/>
        <end position="365"/>
    </location>
</feature>
<dbReference type="PANTHER" id="PTHR10165:SF154">
    <property type="entry name" value="PAP2 DOMAIN PROTEIN (AFU_ORTHOLOGUE AFUA_1G09730)"/>
    <property type="match status" value="1"/>
</dbReference>
<keyword evidence="10" id="KW-1185">Reference proteome</keyword>
<feature type="domain" description="Phosphatidic acid phosphatase type 2/haloperoxidase" evidence="8">
    <location>
        <begin position="144"/>
        <end position="262"/>
    </location>
</feature>
<evidence type="ECO:0000256" key="3">
    <source>
        <dbReference type="ARBA" id="ARBA00022692"/>
    </source>
</evidence>
<dbReference type="GO" id="GO:0008195">
    <property type="term" value="F:phosphatidate phosphatase activity"/>
    <property type="evidence" value="ECO:0007669"/>
    <property type="project" value="TreeGrafter"/>
</dbReference>
<dbReference type="InterPro" id="IPR043216">
    <property type="entry name" value="PAP-like"/>
</dbReference>
<proteinExistence type="inferred from homology"/>
<dbReference type="Proteomes" id="UP001172101">
    <property type="component" value="Unassembled WGS sequence"/>
</dbReference>
<dbReference type="AlphaFoldDB" id="A0AA40EB17"/>
<feature type="region of interest" description="Disordered" evidence="6">
    <location>
        <begin position="1"/>
        <end position="38"/>
    </location>
</feature>
<keyword evidence="4 7" id="KW-1133">Transmembrane helix</keyword>
<evidence type="ECO:0000256" key="4">
    <source>
        <dbReference type="ARBA" id="ARBA00022989"/>
    </source>
</evidence>
<evidence type="ECO:0000256" key="7">
    <source>
        <dbReference type="SAM" id="Phobius"/>
    </source>
</evidence>
<evidence type="ECO:0000256" key="1">
    <source>
        <dbReference type="ARBA" id="ARBA00004141"/>
    </source>
</evidence>
<evidence type="ECO:0000259" key="8">
    <source>
        <dbReference type="SMART" id="SM00014"/>
    </source>
</evidence>
<comment type="similarity">
    <text evidence="2">Belongs to the PA-phosphatase related phosphoesterase family.</text>
</comment>
<feature type="transmembrane region" description="Helical" evidence="7">
    <location>
        <begin position="316"/>
        <end position="335"/>
    </location>
</feature>
<accession>A0AA40EB17</accession>
<dbReference type="GO" id="GO:0046839">
    <property type="term" value="P:phospholipid dephosphorylation"/>
    <property type="evidence" value="ECO:0007669"/>
    <property type="project" value="TreeGrafter"/>
</dbReference>
<evidence type="ECO:0000313" key="9">
    <source>
        <dbReference type="EMBL" id="KAK0733370.1"/>
    </source>
</evidence>
<dbReference type="EMBL" id="JAUIRO010000001">
    <property type="protein sequence ID" value="KAK0733370.1"/>
    <property type="molecule type" value="Genomic_DNA"/>
</dbReference>
<sequence length="465" mass="50238">MPDDSVAPLISPHSILPEDRTSTRQTTMDLGGGSRGKKGKLSWVVIASYVFDWAVLIVAAAVGAILGDITPNKRPFSLEDPDISFPFTVHETVPLWLLLICVVLAPIILVAIISLVFVPGSTVPQGTPKAMIWRRKLWELHAGLLGLALSIVAAWLITNCMKNLFGKPRPDLLSRCQPDLANLNQYIVGGIANSSSNGQLVDANICKNPDKSTLDDGFRSYPSGHSSSSAAGLIYLSLFICSKFAITIPYLSPGGHATEPAFSAFPSRMRVSDSHPESYELPVRGASNSSGEQKLQLAHRNQSIAAARRQAAAPPLYLLIAAIVPFFAAVFIASSRWFDFRHHGFDILFGFMIGTITAFFAFYYYHLPISSGAGWAWGPRSHDKAFWAGVGSSSYATDRVHLEYRAGDEEEVLHVAPDRYGHGNGRGTGLSAGSAPSTSARKPQLEPQGFGEQHRDSAYMGGVAI</sequence>
<dbReference type="RefSeq" id="XP_060302247.1">
    <property type="nucleotide sequence ID" value="XM_060436603.1"/>
</dbReference>
<keyword evidence="5 7" id="KW-0472">Membrane</keyword>
<evidence type="ECO:0000313" key="10">
    <source>
        <dbReference type="Proteomes" id="UP001172101"/>
    </source>
</evidence>
<name>A0AA40EB17_9PEZI</name>
<dbReference type="GO" id="GO:0016020">
    <property type="term" value="C:membrane"/>
    <property type="evidence" value="ECO:0007669"/>
    <property type="project" value="UniProtKB-SubCell"/>
</dbReference>
<keyword evidence="3 7" id="KW-0812">Transmembrane</keyword>
<comment type="caution">
    <text evidence="9">The sequence shown here is derived from an EMBL/GenBank/DDBJ whole genome shotgun (WGS) entry which is preliminary data.</text>
</comment>
<feature type="transmembrane region" description="Helical" evidence="7">
    <location>
        <begin position="43"/>
        <end position="66"/>
    </location>
</feature>
<dbReference type="InterPro" id="IPR036938">
    <property type="entry name" value="PAP2/HPO_sf"/>
</dbReference>
<dbReference type="Pfam" id="PF01569">
    <property type="entry name" value="PAP2"/>
    <property type="match status" value="1"/>
</dbReference>
<evidence type="ECO:0000256" key="5">
    <source>
        <dbReference type="ARBA" id="ARBA00023136"/>
    </source>
</evidence>
<dbReference type="SUPFAM" id="SSF48317">
    <property type="entry name" value="Acid phosphatase/Vanadium-dependent haloperoxidase"/>
    <property type="match status" value="1"/>
</dbReference>
<dbReference type="PANTHER" id="PTHR10165">
    <property type="entry name" value="LIPID PHOSPHATE PHOSPHATASE"/>
    <property type="match status" value="1"/>
</dbReference>
<dbReference type="GeneID" id="85319873"/>
<dbReference type="Gene3D" id="1.20.144.10">
    <property type="entry name" value="Phosphatidic acid phosphatase type 2/haloperoxidase"/>
    <property type="match status" value="1"/>
</dbReference>
<evidence type="ECO:0000256" key="6">
    <source>
        <dbReference type="SAM" id="MobiDB-lite"/>
    </source>
</evidence>
<protein>
    <submittedName>
        <fullName evidence="9">PAP2 superfamily-domain-containing protein</fullName>
    </submittedName>
</protein>
<organism evidence="9 10">
    <name type="scientific">Lasiosphaeria miniovina</name>
    <dbReference type="NCBI Taxonomy" id="1954250"/>
    <lineage>
        <taxon>Eukaryota</taxon>
        <taxon>Fungi</taxon>
        <taxon>Dikarya</taxon>
        <taxon>Ascomycota</taxon>
        <taxon>Pezizomycotina</taxon>
        <taxon>Sordariomycetes</taxon>
        <taxon>Sordariomycetidae</taxon>
        <taxon>Sordariales</taxon>
        <taxon>Lasiosphaeriaceae</taxon>
        <taxon>Lasiosphaeria</taxon>
    </lineage>
</organism>
<dbReference type="InterPro" id="IPR000326">
    <property type="entry name" value="PAP2/HPO"/>
</dbReference>
<dbReference type="GO" id="GO:0006644">
    <property type="term" value="P:phospholipid metabolic process"/>
    <property type="evidence" value="ECO:0007669"/>
    <property type="project" value="InterPro"/>
</dbReference>
<feature type="transmembrane region" description="Helical" evidence="7">
    <location>
        <begin position="95"/>
        <end position="118"/>
    </location>
</feature>
<reference evidence="9" key="1">
    <citation type="submission" date="2023-06" db="EMBL/GenBank/DDBJ databases">
        <title>Genome-scale phylogeny and comparative genomics of the fungal order Sordariales.</title>
        <authorList>
            <consortium name="Lawrence Berkeley National Laboratory"/>
            <person name="Hensen N."/>
            <person name="Bonometti L."/>
            <person name="Westerberg I."/>
            <person name="Brannstrom I.O."/>
            <person name="Guillou S."/>
            <person name="Cros-Aarteil S."/>
            <person name="Calhoun S."/>
            <person name="Haridas S."/>
            <person name="Kuo A."/>
            <person name="Mondo S."/>
            <person name="Pangilinan J."/>
            <person name="Riley R."/>
            <person name="LaButti K."/>
            <person name="Andreopoulos B."/>
            <person name="Lipzen A."/>
            <person name="Chen C."/>
            <person name="Yanf M."/>
            <person name="Daum C."/>
            <person name="Ng V."/>
            <person name="Clum A."/>
            <person name="Steindorff A."/>
            <person name="Ohm R."/>
            <person name="Martin F."/>
            <person name="Silar P."/>
            <person name="Natvig D."/>
            <person name="Lalanne C."/>
            <person name="Gautier V."/>
            <person name="Ament-velasquez S.L."/>
            <person name="Kruys A."/>
            <person name="Hutchinson M.I."/>
            <person name="Powell A.J."/>
            <person name="Barry K."/>
            <person name="Miller A.N."/>
            <person name="Grigoriev I.V."/>
            <person name="Debuchy R."/>
            <person name="Gladieux P."/>
            <person name="Thoren M.H."/>
            <person name="Johannesson H."/>
        </authorList>
    </citation>
    <scope>NUCLEOTIDE SEQUENCE</scope>
    <source>
        <strain evidence="9">SMH2392-1A</strain>
    </source>
</reference>
<gene>
    <name evidence="9" type="ORF">B0T26DRAFT_634202</name>
</gene>
<dbReference type="SMART" id="SM00014">
    <property type="entry name" value="acidPPc"/>
    <property type="match status" value="1"/>
</dbReference>
<comment type="subcellular location">
    <subcellularLocation>
        <location evidence="1">Membrane</location>
        <topology evidence="1">Multi-pass membrane protein</topology>
    </subcellularLocation>
</comment>
<evidence type="ECO:0000256" key="2">
    <source>
        <dbReference type="ARBA" id="ARBA00008816"/>
    </source>
</evidence>